<reference evidence="1 2" key="1">
    <citation type="journal article" date="2012" name="J. Bacteriol.">
        <title>Complete genome sequence of Nocardia brasiliensis HUJEG-1.</title>
        <authorList>
            <person name="Vera-Cabrera L."/>
            <person name="Ortiz-Lopez R."/>
            <person name="Elizondo-Gonzalez R."/>
            <person name="Perez-Maya A.A."/>
            <person name="Ocampo-Candiani J."/>
        </authorList>
    </citation>
    <scope>NUCLEOTIDE SEQUENCE [LARGE SCALE GENOMIC DNA]</scope>
    <source>
        <strain evidence="2">ATCC 700358</strain>
    </source>
</reference>
<sequence length="337" mass="35889">MSWATAAGLALPEVMGGAQEGLAIHPNLRQAATTMRSGSALIVWRLAPAIEPIALLALAGTELRRGPYGSVSGKTLAFVTDTSVELRSWGNLDSVTELPARFLDSGGMDVAWSPEGRLLAVASCERLIIVDVEHGVHHEVPHEGDHYYFGDWASLPQFSPDGRRVGVANTMQGRWWHTMLTVAADGTIEYGFDYGPDGIPQAGGRNIPSAVAFTPDGRRVAIWVYRGAVERRNPSEYRGVVVVIDTTTGTLVWRRHIDNGTAGRPGEVYPAALCFTLDGASLAIGLDTGIIWLDANTGAPKTADTTIGAVNALACAHHTGMLAATKTGLHQLEHPPT</sequence>
<evidence type="ECO:0000313" key="2">
    <source>
        <dbReference type="Proteomes" id="UP000006304"/>
    </source>
</evidence>
<dbReference type="Gene3D" id="2.130.10.10">
    <property type="entry name" value="YVTN repeat-like/Quinoprotein amine dehydrogenase"/>
    <property type="match status" value="1"/>
</dbReference>
<keyword evidence="2" id="KW-1185">Reference proteome</keyword>
<accession>K0ER88</accession>
<dbReference type="Proteomes" id="UP000006304">
    <property type="component" value="Chromosome"/>
</dbReference>
<dbReference type="KEGG" id="nbr:O3I_008005"/>
<organism evidence="1 2">
    <name type="scientific">Nocardia brasiliensis (strain ATCC 700358 / HUJEG-1)</name>
    <dbReference type="NCBI Taxonomy" id="1133849"/>
    <lineage>
        <taxon>Bacteria</taxon>
        <taxon>Bacillati</taxon>
        <taxon>Actinomycetota</taxon>
        <taxon>Actinomycetes</taxon>
        <taxon>Mycobacteriales</taxon>
        <taxon>Nocardiaceae</taxon>
        <taxon>Nocardia</taxon>
    </lineage>
</organism>
<dbReference type="EMBL" id="CP003876">
    <property type="protein sequence ID" value="AFT99563.1"/>
    <property type="molecule type" value="Genomic_DNA"/>
</dbReference>
<name>K0ER88_NOCB7</name>
<gene>
    <name evidence="1" type="ORF">O3I_008005</name>
</gene>
<protein>
    <submittedName>
        <fullName evidence="1">Uncharacterized protein</fullName>
    </submittedName>
</protein>
<proteinExistence type="predicted"/>
<dbReference type="InterPro" id="IPR015943">
    <property type="entry name" value="WD40/YVTN_repeat-like_dom_sf"/>
</dbReference>
<dbReference type="STRING" id="1133849.O3I_008005"/>
<dbReference type="AlphaFoldDB" id="K0ER88"/>
<dbReference type="HOGENOM" id="CLU_823450_0_0_11"/>
<dbReference type="SUPFAM" id="SSF82171">
    <property type="entry name" value="DPP6 N-terminal domain-like"/>
    <property type="match status" value="1"/>
</dbReference>
<evidence type="ECO:0000313" key="1">
    <source>
        <dbReference type="EMBL" id="AFT99563.1"/>
    </source>
</evidence>